<proteinExistence type="predicted"/>
<sequence length="305" mass="34666">MGRRKFLNLQTIIPAYWCLGNLACLHQADRELIRVRPRRVVKLIKWDGVVNIYHQPINASELMLQFPKHLVCHSHSFYIGQKIPPLSPNDKLQLGHSYFLLPVHFFESVLSFVTIASSFNIKQLVSSSSPSSLKSGNKQAVAIANCQPFDIKKTPSGSLQIRVSDEFLSKLLEQRRQPAEGQEEEKDMTMTKNNIGSSSSSRGRICSTPELQRDYTQLVSSRSWKPKLDTIKESKRRKIYSSSFGIKRRKKSQQQITKAGTTTPVVPQLVKAHISEHRHQKSATSKIRIKAAGRKLKQYSFKLAL</sequence>
<feature type="compositionally biased region" description="Low complexity" evidence="1">
    <location>
        <begin position="193"/>
        <end position="205"/>
    </location>
</feature>
<name>A0A835LSZ1_9MAGN</name>
<accession>A0A835LSZ1</accession>
<dbReference type="InterPro" id="IPR025322">
    <property type="entry name" value="PADRE_dom"/>
</dbReference>
<evidence type="ECO:0008006" key="4">
    <source>
        <dbReference type="Google" id="ProtNLM"/>
    </source>
</evidence>
<dbReference type="AlphaFoldDB" id="A0A835LSZ1"/>
<gene>
    <name evidence="2" type="ORF">IFM89_030432</name>
</gene>
<keyword evidence="3" id="KW-1185">Reference proteome</keyword>
<dbReference type="Proteomes" id="UP000631114">
    <property type="component" value="Unassembled WGS sequence"/>
</dbReference>
<reference evidence="2 3" key="1">
    <citation type="submission" date="2020-10" db="EMBL/GenBank/DDBJ databases">
        <title>The Coptis chinensis genome and diversification of protoberbering-type alkaloids.</title>
        <authorList>
            <person name="Wang B."/>
            <person name="Shu S."/>
            <person name="Song C."/>
            <person name="Liu Y."/>
        </authorList>
    </citation>
    <scope>NUCLEOTIDE SEQUENCE [LARGE SCALE GENOMIC DNA]</scope>
    <source>
        <strain evidence="2">HL-2020</strain>
        <tissue evidence="2">Leaf</tissue>
    </source>
</reference>
<dbReference type="PANTHER" id="PTHR33052">
    <property type="entry name" value="DUF4228 DOMAIN PROTEIN-RELATED"/>
    <property type="match status" value="1"/>
</dbReference>
<dbReference type="EMBL" id="JADFTS010000005">
    <property type="protein sequence ID" value="KAF9607013.1"/>
    <property type="molecule type" value="Genomic_DNA"/>
</dbReference>
<organism evidence="2 3">
    <name type="scientific">Coptis chinensis</name>
    <dbReference type="NCBI Taxonomy" id="261450"/>
    <lineage>
        <taxon>Eukaryota</taxon>
        <taxon>Viridiplantae</taxon>
        <taxon>Streptophyta</taxon>
        <taxon>Embryophyta</taxon>
        <taxon>Tracheophyta</taxon>
        <taxon>Spermatophyta</taxon>
        <taxon>Magnoliopsida</taxon>
        <taxon>Ranunculales</taxon>
        <taxon>Ranunculaceae</taxon>
        <taxon>Coptidoideae</taxon>
        <taxon>Coptis</taxon>
    </lineage>
</organism>
<dbReference type="Pfam" id="PF14009">
    <property type="entry name" value="PADRE"/>
    <property type="match status" value="1"/>
</dbReference>
<evidence type="ECO:0000313" key="3">
    <source>
        <dbReference type="Proteomes" id="UP000631114"/>
    </source>
</evidence>
<protein>
    <recommendedName>
        <fullName evidence="4">DUF4228 domain-containing protein</fullName>
    </recommendedName>
</protein>
<feature type="region of interest" description="Disordered" evidence="1">
    <location>
        <begin position="174"/>
        <end position="205"/>
    </location>
</feature>
<evidence type="ECO:0000313" key="2">
    <source>
        <dbReference type="EMBL" id="KAF9607013.1"/>
    </source>
</evidence>
<dbReference type="OrthoDB" id="652082at2759"/>
<evidence type="ECO:0000256" key="1">
    <source>
        <dbReference type="SAM" id="MobiDB-lite"/>
    </source>
</evidence>
<comment type="caution">
    <text evidence="2">The sequence shown here is derived from an EMBL/GenBank/DDBJ whole genome shotgun (WGS) entry which is preliminary data.</text>
</comment>